<dbReference type="Gene3D" id="3.40.50.2300">
    <property type="match status" value="1"/>
</dbReference>
<dbReference type="GO" id="GO:0003723">
    <property type="term" value="F:RNA binding"/>
    <property type="evidence" value="ECO:0007669"/>
    <property type="project" value="InterPro"/>
</dbReference>
<dbReference type="Pfam" id="PF02171">
    <property type="entry name" value="Piwi"/>
    <property type="match status" value="1"/>
</dbReference>
<dbReference type="SUPFAM" id="SSF101690">
    <property type="entry name" value="PAZ domain"/>
    <property type="match status" value="1"/>
</dbReference>
<dbReference type="Proteomes" id="UP000785200">
    <property type="component" value="Unassembled WGS sequence"/>
</dbReference>
<evidence type="ECO:0000313" key="5">
    <source>
        <dbReference type="EMBL" id="KAG0647251.1"/>
    </source>
</evidence>
<dbReference type="EMBL" id="VNKQ01000013">
    <property type="protein sequence ID" value="KAG0647251.1"/>
    <property type="molecule type" value="Genomic_DNA"/>
</dbReference>
<dbReference type="SMART" id="SM00950">
    <property type="entry name" value="Piwi"/>
    <property type="match status" value="1"/>
</dbReference>
<feature type="region of interest" description="Disordered" evidence="2">
    <location>
        <begin position="1"/>
        <end position="23"/>
    </location>
</feature>
<dbReference type="Pfam" id="PF16488">
    <property type="entry name" value="ArgoL2"/>
    <property type="match status" value="1"/>
</dbReference>
<dbReference type="SMART" id="SM00949">
    <property type="entry name" value="PAZ"/>
    <property type="match status" value="1"/>
</dbReference>
<dbReference type="OrthoDB" id="10252740at2759"/>
<sequence>MEPHARQDFRSQANEGNFKHPATALPARPALNSAGKQITIRVNQFKITQIPNKDIYQYDILIGSGAEKRGLVKAVWECQSVRNKLKTAIRGPWLWNGDKIAWCSFNVPEIRMNIDMDKERGRPPPQAGQPPRPVNHVMFVLKPAKVIRLAVLNAFLSRQTPFDNSCLEGISKCSPISLAIPQICVVQLVDRYSDFLDHLIRQGPSEKYTTIKRSFYAPGGQRHPLDNVVEAMRGVYSSVRLCELNPSVGGPGTGLALNVDAANGTFWTSQSVHQAARNLCKNRNRNLSFEVFRDQLLPTKSREPGVWTFSPEFKELRKMHKLKFKVKHRGKQDDNKIYTIKKFTWIKNERDANLARVGQHAKNTTFPLKNRANPTAAPVETSIYDYFVQRYNIRLEYWQLPLIETTRDGLFPMELCILVANQRYQYKLTPDQTASMIKFAVTRPKERLQAINHGVEMLKWQSDRYLDFFDLKVDPNLTLTQARLLAPPEVQYAGSKANPGLTGRWDLRGKKLLLSNPDALKSWSLCIVQEACPETVARNFLNVFIQTYIGHGGKVMASVPLRSQFGSANNKNPPIHVMQRQDTDLAKAVQESRQKAGNEARSAPQIVLFVLPGRDSAMYDRLKKNMECRFGMVSQMLNVAHVTKAQPQYCSNVCMKLNAKLGGTTCKVADKPGAKPFFPVKTMIIGADVSHPAPGSPQPSMAALTMSMDANACRYAAGVQTNGIRVEMLTEANILTLFVEMFGKWINKVGGGSGPQHIYYFRDGVSEGQFQQVLDQEVAVMKRLLINRYGEGAARMKWTVVVCTKRHHIRLFPKEGDAAAGDRNNNALPGTLVERDVTHPFEYDFYLNSHSAIQGTARPVHYQVIMDEAQCAVNEFQRLIYHHCYQYARSTTTVSLFPAVYYAHLASNRARAHESKAASDGPRGGQKFEEAEYNAANLRRQGIDVGSSQTGSSIPEEVTTLLPLGNSTTNTPAELDHIRLGMWYI</sequence>
<evidence type="ECO:0000256" key="1">
    <source>
        <dbReference type="RuleBase" id="RU361178"/>
    </source>
</evidence>
<proteinExistence type="inferred from homology"/>
<dbReference type="InterPro" id="IPR036085">
    <property type="entry name" value="PAZ_dom_sf"/>
</dbReference>
<evidence type="ECO:0000259" key="3">
    <source>
        <dbReference type="PROSITE" id="PS50821"/>
    </source>
</evidence>
<name>A0A9P7AVE2_9HELO</name>
<protein>
    <submittedName>
        <fullName evidence="5">RNA interference pathway ago1</fullName>
    </submittedName>
</protein>
<evidence type="ECO:0000259" key="4">
    <source>
        <dbReference type="PROSITE" id="PS50822"/>
    </source>
</evidence>
<organism evidence="5 6">
    <name type="scientific">Hyphodiscus hymeniophilus</name>
    <dbReference type="NCBI Taxonomy" id="353542"/>
    <lineage>
        <taxon>Eukaryota</taxon>
        <taxon>Fungi</taxon>
        <taxon>Dikarya</taxon>
        <taxon>Ascomycota</taxon>
        <taxon>Pezizomycotina</taxon>
        <taxon>Leotiomycetes</taxon>
        <taxon>Helotiales</taxon>
        <taxon>Hyphodiscaceae</taxon>
        <taxon>Hyphodiscus</taxon>
    </lineage>
</organism>
<dbReference type="InterPro" id="IPR003165">
    <property type="entry name" value="Piwi"/>
</dbReference>
<dbReference type="SUPFAM" id="SSF53098">
    <property type="entry name" value="Ribonuclease H-like"/>
    <property type="match status" value="1"/>
</dbReference>
<feature type="domain" description="Piwi" evidence="4">
    <location>
        <begin position="606"/>
        <end position="915"/>
    </location>
</feature>
<comment type="similarity">
    <text evidence="1">Belongs to the argonaute family.</text>
</comment>
<dbReference type="PANTHER" id="PTHR22891">
    <property type="entry name" value="EUKARYOTIC TRANSLATION INITIATION FACTOR 2C"/>
    <property type="match status" value="1"/>
</dbReference>
<feature type="domain" description="PAZ" evidence="3">
    <location>
        <begin position="305"/>
        <end position="420"/>
    </location>
</feature>
<dbReference type="PROSITE" id="PS50821">
    <property type="entry name" value="PAZ"/>
    <property type="match status" value="1"/>
</dbReference>
<accession>A0A9P7AVE2</accession>
<evidence type="ECO:0000256" key="2">
    <source>
        <dbReference type="SAM" id="MobiDB-lite"/>
    </source>
</evidence>
<dbReference type="InterPro" id="IPR003100">
    <property type="entry name" value="PAZ_dom"/>
</dbReference>
<dbReference type="PROSITE" id="PS50822">
    <property type="entry name" value="PIWI"/>
    <property type="match status" value="1"/>
</dbReference>
<dbReference type="InterPro" id="IPR036397">
    <property type="entry name" value="RNaseH_sf"/>
</dbReference>
<dbReference type="InterPro" id="IPR014811">
    <property type="entry name" value="ArgoL1"/>
</dbReference>
<comment type="caution">
    <text evidence="5">The sequence shown here is derived from an EMBL/GenBank/DDBJ whole genome shotgun (WGS) entry which is preliminary data.</text>
</comment>
<dbReference type="InterPro" id="IPR032472">
    <property type="entry name" value="ArgoL2"/>
</dbReference>
<dbReference type="Pfam" id="PF02170">
    <property type="entry name" value="PAZ"/>
    <property type="match status" value="1"/>
</dbReference>
<dbReference type="InterPro" id="IPR012337">
    <property type="entry name" value="RNaseH-like_sf"/>
</dbReference>
<dbReference type="AlphaFoldDB" id="A0A9P7AVE2"/>
<keyword evidence="6" id="KW-1185">Reference proteome</keyword>
<dbReference type="Pfam" id="PF08699">
    <property type="entry name" value="ArgoL1"/>
    <property type="match status" value="1"/>
</dbReference>
<gene>
    <name evidence="5" type="ORF">D0Z07_7226</name>
</gene>
<dbReference type="CDD" id="cd02846">
    <property type="entry name" value="PAZ_argonaute_like"/>
    <property type="match status" value="1"/>
</dbReference>
<dbReference type="Gene3D" id="2.170.260.10">
    <property type="entry name" value="paz domain"/>
    <property type="match status" value="1"/>
</dbReference>
<reference evidence="5" key="1">
    <citation type="submission" date="2019-07" db="EMBL/GenBank/DDBJ databases">
        <title>Hyphodiscus hymeniophilus genome sequencing and assembly.</title>
        <authorList>
            <person name="Kramer G."/>
            <person name="Nodwell J."/>
        </authorList>
    </citation>
    <scope>NUCLEOTIDE SEQUENCE</scope>
    <source>
        <strain evidence="5">ATCC 34498</strain>
    </source>
</reference>
<dbReference type="SMART" id="SM01163">
    <property type="entry name" value="DUF1785"/>
    <property type="match status" value="1"/>
</dbReference>
<dbReference type="Pfam" id="PF16486">
    <property type="entry name" value="ArgoN"/>
    <property type="match status" value="1"/>
</dbReference>
<dbReference type="Gene3D" id="3.30.420.10">
    <property type="entry name" value="Ribonuclease H-like superfamily/Ribonuclease H"/>
    <property type="match status" value="1"/>
</dbReference>
<dbReference type="InterPro" id="IPR032474">
    <property type="entry name" value="Argonaute_N"/>
</dbReference>
<dbReference type="CDD" id="cd04657">
    <property type="entry name" value="Piwi_ago-like"/>
    <property type="match status" value="1"/>
</dbReference>
<dbReference type="InterPro" id="IPR045246">
    <property type="entry name" value="Piwi_ago-like"/>
</dbReference>
<evidence type="ECO:0000313" key="6">
    <source>
        <dbReference type="Proteomes" id="UP000785200"/>
    </source>
</evidence>